<name>A0A022RH39_ERYGU</name>
<dbReference type="AlphaFoldDB" id="A0A022RH39"/>
<organism evidence="1 2">
    <name type="scientific">Erythranthe guttata</name>
    <name type="common">Yellow monkey flower</name>
    <name type="synonym">Mimulus guttatus</name>
    <dbReference type="NCBI Taxonomy" id="4155"/>
    <lineage>
        <taxon>Eukaryota</taxon>
        <taxon>Viridiplantae</taxon>
        <taxon>Streptophyta</taxon>
        <taxon>Embryophyta</taxon>
        <taxon>Tracheophyta</taxon>
        <taxon>Spermatophyta</taxon>
        <taxon>Magnoliopsida</taxon>
        <taxon>eudicotyledons</taxon>
        <taxon>Gunneridae</taxon>
        <taxon>Pentapetalae</taxon>
        <taxon>asterids</taxon>
        <taxon>lamiids</taxon>
        <taxon>Lamiales</taxon>
        <taxon>Phrymaceae</taxon>
        <taxon>Erythranthe</taxon>
    </lineage>
</organism>
<sequence>MEIFDAQSRNLFSQKLPAVIMSEITFKNFEKHKKKSRNGSRVASSHRALDEAPWYFIFTSNVQLL</sequence>
<proteinExistence type="predicted"/>
<evidence type="ECO:0000313" key="1">
    <source>
        <dbReference type="EMBL" id="EYU39098.1"/>
    </source>
</evidence>
<accession>A0A022RH39</accession>
<gene>
    <name evidence="1" type="ORF">MIMGU_mgv1a017621mg</name>
</gene>
<protein>
    <submittedName>
        <fullName evidence="1">Uncharacterized protein</fullName>
    </submittedName>
</protein>
<dbReference type="EMBL" id="KI630456">
    <property type="protein sequence ID" value="EYU39098.1"/>
    <property type="molecule type" value="Genomic_DNA"/>
</dbReference>
<evidence type="ECO:0000313" key="2">
    <source>
        <dbReference type="Proteomes" id="UP000030748"/>
    </source>
</evidence>
<keyword evidence="2" id="KW-1185">Reference proteome</keyword>
<reference evidence="1 2" key="1">
    <citation type="journal article" date="2013" name="Proc. Natl. Acad. Sci. U.S.A.">
        <title>Fine-scale variation in meiotic recombination in Mimulus inferred from population shotgun sequencing.</title>
        <authorList>
            <person name="Hellsten U."/>
            <person name="Wright K.M."/>
            <person name="Jenkins J."/>
            <person name="Shu S."/>
            <person name="Yuan Y."/>
            <person name="Wessler S.R."/>
            <person name="Schmutz J."/>
            <person name="Willis J.H."/>
            <person name="Rokhsar D.S."/>
        </authorList>
    </citation>
    <scope>NUCLEOTIDE SEQUENCE [LARGE SCALE GENOMIC DNA]</scope>
    <source>
        <strain evidence="2">cv. DUN x IM62</strain>
    </source>
</reference>
<dbReference type="Proteomes" id="UP000030748">
    <property type="component" value="Unassembled WGS sequence"/>
</dbReference>